<keyword evidence="2" id="KW-1185">Reference proteome</keyword>
<name>A0AAW1VS03_RUBAR</name>
<accession>A0AAW1VS03</accession>
<reference evidence="1 2" key="1">
    <citation type="journal article" date="2023" name="G3 (Bethesda)">
        <title>A chromosome-length genome assembly and annotation of blackberry (Rubus argutus, cv. 'Hillquist').</title>
        <authorList>
            <person name="Bruna T."/>
            <person name="Aryal R."/>
            <person name="Dudchenko O."/>
            <person name="Sargent D.J."/>
            <person name="Mead D."/>
            <person name="Buti M."/>
            <person name="Cavallini A."/>
            <person name="Hytonen T."/>
            <person name="Andres J."/>
            <person name="Pham M."/>
            <person name="Weisz D."/>
            <person name="Mascagni F."/>
            <person name="Usai G."/>
            <person name="Natali L."/>
            <person name="Bassil N."/>
            <person name="Fernandez G.E."/>
            <person name="Lomsadze A."/>
            <person name="Armour M."/>
            <person name="Olukolu B."/>
            <person name="Poorten T."/>
            <person name="Britton C."/>
            <person name="Davik J."/>
            <person name="Ashrafi H."/>
            <person name="Aiden E.L."/>
            <person name="Borodovsky M."/>
            <person name="Worthington M."/>
        </authorList>
    </citation>
    <scope>NUCLEOTIDE SEQUENCE [LARGE SCALE GENOMIC DNA]</scope>
    <source>
        <strain evidence="1">PI 553951</strain>
    </source>
</reference>
<dbReference type="AlphaFoldDB" id="A0AAW1VS03"/>
<evidence type="ECO:0000313" key="1">
    <source>
        <dbReference type="EMBL" id="KAK9906041.1"/>
    </source>
</evidence>
<sequence length="70" mass="7803">MAAATVASPAVEPVKPHHDVKLFNRWSFDDIQDRKRKPKSKGLLRSSALMTNRSISSPTYTDTGNADLEF</sequence>
<proteinExistence type="predicted"/>
<dbReference type="Proteomes" id="UP001457282">
    <property type="component" value="Unassembled WGS sequence"/>
</dbReference>
<dbReference type="EMBL" id="JBEDUW010000117">
    <property type="protein sequence ID" value="KAK9906041.1"/>
    <property type="molecule type" value="Genomic_DNA"/>
</dbReference>
<evidence type="ECO:0000313" key="2">
    <source>
        <dbReference type="Proteomes" id="UP001457282"/>
    </source>
</evidence>
<comment type="caution">
    <text evidence="1">The sequence shown here is derived from an EMBL/GenBank/DDBJ whole genome shotgun (WGS) entry which is preliminary data.</text>
</comment>
<organism evidence="1 2">
    <name type="scientific">Rubus argutus</name>
    <name type="common">Southern blackberry</name>
    <dbReference type="NCBI Taxonomy" id="59490"/>
    <lineage>
        <taxon>Eukaryota</taxon>
        <taxon>Viridiplantae</taxon>
        <taxon>Streptophyta</taxon>
        <taxon>Embryophyta</taxon>
        <taxon>Tracheophyta</taxon>
        <taxon>Spermatophyta</taxon>
        <taxon>Magnoliopsida</taxon>
        <taxon>eudicotyledons</taxon>
        <taxon>Gunneridae</taxon>
        <taxon>Pentapetalae</taxon>
        <taxon>rosids</taxon>
        <taxon>fabids</taxon>
        <taxon>Rosales</taxon>
        <taxon>Rosaceae</taxon>
        <taxon>Rosoideae</taxon>
        <taxon>Rosoideae incertae sedis</taxon>
        <taxon>Rubus</taxon>
    </lineage>
</organism>
<gene>
    <name evidence="1" type="ORF">M0R45_000086</name>
</gene>
<protein>
    <submittedName>
        <fullName evidence="1">Uncharacterized protein</fullName>
    </submittedName>
</protein>